<evidence type="ECO:0000256" key="3">
    <source>
        <dbReference type="ARBA" id="ARBA00023163"/>
    </source>
</evidence>
<keyword evidence="2" id="KW-0238">DNA-binding</keyword>
<dbReference type="SUPFAM" id="SSF46785">
    <property type="entry name" value="Winged helix' DNA-binding domain"/>
    <property type="match status" value="1"/>
</dbReference>
<organism evidence="6 7">
    <name type="scientific">Dethiosulfovibrio marinus</name>
    <dbReference type="NCBI Taxonomy" id="133532"/>
    <lineage>
        <taxon>Bacteria</taxon>
        <taxon>Thermotogati</taxon>
        <taxon>Synergistota</taxon>
        <taxon>Synergistia</taxon>
        <taxon>Synergistales</taxon>
        <taxon>Dethiosulfovibrionaceae</taxon>
        <taxon>Dethiosulfovibrio</taxon>
    </lineage>
</organism>
<dbReference type="RefSeq" id="WP_236098996.1">
    <property type="nucleotide sequence ID" value="NZ_JAKGUD010000004.1"/>
</dbReference>
<evidence type="ECO:0000313" key="6">
    <source>
        <dbReference type="EMBL" id="MCF4142239.1"/>
    </source>
</evidence>
<dbReference type="InterPro" id="IPR029016">
    <property type="entry name" value="GAF-like_dom_sf"/>
</dbReference>
<gene>
    <name evidence="6" type="ORF">L2W38_05385</name>
</gene>
<dbReference type="Pfam" id="PF09339">
    <property type="entry name" value="HTH_IclR"/>
    <property type="match status" value="1"/>
</dbReference>
<keyword evidence="3" id="KW-0804">Transcription</keyword>
<dbReference type="InterPro" id="IPR005471">
    <property type="entry name" value="Tscrpt_reg_IclR_N"/>
</dbReference>
<keyword evidence="1" id="KW-0805">Transcription regulation</keyword>
<dbReference type="PROSITE" id="PS51078">
    <property type="entry name" value="ICLR_ED"/>
    <property type="match status" value="1"/>
</dbReference>
<proteinExistence type="predicted"/>
<evidence type="ECO:0000259" key="5">
    <source>
        <dbReference type="PROSITE" id="PS51078"/>
    </source>
</evidence>
<feature type="domain" description="HTH iclR-type" evidence="4">
    <location>
        <begin position="1"/>
        <end position="59"/>
    </location>
</feature>
<evidence type="ECO:0000259" key="4">
    <source>
        <dbReference type="PROSITE" id="PS51077"/>
    </source>
</evidence>
<dbReference type="Proteomes" id="UP001200430">
    <property type="component" value="Unassembled WGS sequence"/>
</dbReference>
<sequence>MERALLIVEYLDENGEQGINEISRGLLLEKSTVHRLVSTLKNLGYLSQNPTTKKYANSFKFFEIGNGVVKRLGLRKQAQPFMRDLSEKSKEAVNLAIMDREHVVYIDKIESPSTFKIDLAIGKKMPSYCTGLGKVLLSSMEESCVRDLFKDRKLERFTENTITDIDDLIKNLRRIKSQGYCIDDEEYIAGLLCVAAPVLGHAGEPVAAISVALPKFRYDEKEIEPIVEAVKAASEGLSRELGYSL</sequence>
<dbReference type="EMBL" id="JAKGUD010000004">
    <property type="protein sequence ID" value="MCF4142239.1"/>
    <property type="molecule type" value="Genomic_DNA"/>
</dbReference>
<dbReference type="Gene3D" id="1.10.10.10">
    <property type="entry name" value="Winged helix-like DNA-binding domain superfamily/Winged helix DNA-binding domain"/>
    <property type="match status" value="1"/>
</dbReference>
<feature type="domain" description="IclR-ED" evidence="5">
    <location>
        <begin position="60"/>
        <end position="243"/>
    </location>
</feature>
<dbReference type="PROSITE" id="PS51077">
    <property type="entry name" value="HTH_ICLR"/>
    <property type="match status" value="1"/>
</dbReference>
<dbReference type="InterPro" id="IPR036388">
    <property type="entry name" value="WH-like_DNA-bd_sf"/>
</dbReference>
<dbReference type="InterPro" id="IPR014757">
    <property type="entry name" value="Tscrpt_reg_IclR_C"/>
</dbReference>
<protein>
    <submittedName>
        <fullName evidence="6">IclR family transcriptional regulator</fullName>
    </submittedName>
</protein>
<dbReference type="PANTHER" id="PTHR30136:SF24">
    <property type="entry name" value="HTH-TYPE TRANSCRIPTIONAL REPRESSOR ALLR"/>
    <property type="match status" value="1"/>
</dbReference>
<evidence type="ECO:0000256" key="2">
    <source>
        <dbReference type="ARBA" id="ARBA00023125"/>
    </source>
</evidence>
<keyword evidence="7" id="KW-1185">Reference proteome</keyword>
<accession>A0ABS9ENF8</accession>
<dbReference type="SMART" id="SM00346">
    <property type="entry name" value="HTH_ICLR"/>
    <property type="match status" value="1"/>
</dbReference>
<dbReference type="SUPFAM" id="SSF55781">
    <property type="entry name" value="GAF domain-like"/>
    <property type="match status" value="1"/>
</dbReference>
<evidence type="ECO:0000313" key="7">
    <source>
        <dbReference type="Proteomes" id="UP001200430"/>
    </source>
</evidence>
<comment type="caution">
    <text evidence="6">The sequence shown here is derived from an EMBL/GenBank/DDBJ whole genome shotgun (WGS) entry which is preliminary data.</text>
</comment>
<dbReference type="PANTHER" id="PTHR30136">
    <property type="entry name" value="HELIX-TURN-HELIX TRANSCRIPTIONAL REGULATOR, ICLR FAMILY"/>
    <property type="match status" value="1"/>
</dbReference>
<dbReference type="Pfam" id="PF01614">
    <property type="entry name" value="IclR_C"/>
    <property type="match status" value="1"/>
</dbReference>
<dbReference type="InterPro" id="IPR050707">
    <property type="entry name" value="HTH_MetabolicPath_Reg"/>
</dbReference>
<reference evidence="6 7" key="1">
    <citation type="submission" date="2022-01" db="EMBL/GenBank/DDBJ databases">
        <title>Dethiosulfovibrio faecalis sp. nov., a novel proteolytic, non-sulfur-reducing bacterium isolated from a marine aquaculture solid waste bioreactor.</title>
        <authorList>
            <person name="Grabowski S."/>
            <person name="Apolinario E."/>
            <person name="Schneider N."/>
            <person name="Marshall C.W."/>
            <person name="Sowers K.R."/>
        </authorList>
    </citation>
    <scope>NUCLEOTIDE SEQUENCE [LARGE SCALE GENOMIC DNA]</scope>
    <source>
        <strain evidence="6 7">DSM 12537</strain>
    </source>
</reference>
<dbReference type="InterPro" id="IPR036390">
    <property type="entry name" value="WH_DNA-bd_sf"/>
</dbReference>
<name>A0ABS9ENF8_9BACT</name>
<evidence type="ECO:0000256" key="1">
    <source>
        <dbReference type="ARBA" id="ARBA00023015"/>
    </source>
</evidence>
<dbReference type="Gene3D" id="3.30.450.40">
    <property type="match status" value="1"/>
</dbReference>